<organism evidence="2 3">
    <name type="scientific">Clostridium scatologenes</name>
    <dbReference type="NCBI Taxonomy" id="1548"/>
    <lineage>
        <taxon>Bacteria</taxon>
        <taxon>Bacillati</taxon>
        <taxon>Bacillota</taxon>
        <taxon>Clostridia</taxon>
        <taxon>Eubacteriales</taxon>
        <taxon>Clostridiaceae</taxon>
        <taxon>Clostridium</taxon>
    </lineage>
</organism>
<keyword evidence="3" id="KW-1185">Reference proteome</keyword>
<accession>A0A0E3K1I4</accession>
<dbReference type="HOGENOM" id="CLU_1052550_0_0_9"/>
<keyword evidence="1" id="KW-0175">Coiled coil</keyword>
<feature type="coiled-coil region" evidence="1">
    <location>
        <begin position="51"/>
        <end position="85"/>
    </location>
</feature>
<proteinExistence type="predicted"/>
<sequence length="264" mass="30438">MSLIKKVSKISNIVVSSTKEKIKCSYLEMNIKTLDKKLENIDDKKGAHLKIRKENIKKKIKEEKINESEKRKKEADELKKQVEISKIKRKEEIKDLNTIQKVKKEFEELPIATAIDDLVSGVSDIEKAKELVKKSPENIYAWLNLAETIKFHKKTFLIINGIKAPWDMVGSTIDLTMEFVGGAIEDNVDKNKWTYERSINQAVKLGATRRQIREFGENYKKNMLISGIKGTSHMILKQGKKITKTGERIIDFAVDKFMLKNNKK</sequence>
<protein>
    <submittedName>
        <fullName evidence="2">Uncharacterized protein</fullName>
    </submittedName>
</protein>
<reference evidence="2 3" key="1">
    <citation type="journal article" date="2015" name="J. Biotechnol.">
        <title>Complete genome sequence of a malodorant-producing acetogen, Clostridium scatologenes ATCC 25775(T).</title>
        <authorList>
            <person name="Zhu Z."/>
            <person name="Guo T."/>
            <person name="Zheng H."/>
            <person name="Song T."/>
            <person name="Ouyang P."/>
            <person name="Xie J."/>
        </authorList>
    </citation>
    <scope>NUCLEOTIDE SEQUENCE [LARGE SCALE GENOMIC DNA]</scope>
    <source>
        <strain evidence="2 3">ATCC 25775</strain>
    </source>
</reference>
<evidence type="ECO:0000256" key="1">
    <source>
        <dbReference type="SAM" id="Coils"/>
    </source>
</evidence>
<dbReference type="KEGG" id="csq:CSCA_2895"/>
<gene>
    <name evidence="2" type="ORF">CSCA_2895</name>
</gene>
<dbReference type="STRING" id="1548.CSCA_2895"/>
<dbReference type="EMBL" id="CP009933">
    <property type="protein sequence ID" value="AKA70020.1"/>
    <property type="molecule type" value="Genomic_DNA"/>
</dbReference>
<dbReference type="AlphaFoldDB" id="A0A0E3K1I4"/>
<name>A0A0E3K1I4_CLOSL</name>
<dbReference type="RefSeq" id="WP_029161404.1">
    <property type="nucleotide sequence ID" value="NZ_CP009933.1"/>
</dbReference>
<evidence type="ECO:0000313" key="3">
    <source>
        <dbReference type="Proteomes" id="UP000033115"/>
    </source>
</evidence>
<evidence type="ECO:0000313" key="2">
    <source>
        <dbReference type="EMBL" id="AKA70020.1"/>
    </source>
</evidence>
<dbReference type="Proteomes" id="UP000033115">
    <property type="component" value="Chromosome"/>
</dbReference>